<dbReference type="PANTHER" id="PTHR35408:SF2">
    <property type="entry name" value="GLYCOSYLTRANSFERASE 2-LIKE DOMAIN-CONTAINING PROTEIN"/>
    <property type="match status" value="1"/>
</dbReference>
<dbReference type="GO" id="GO:0005975">
    <property type="term" value="P:carbohydrate metabolic process"/>
    <property type="evidence" value="ECO:0007669"/>
    <property type="project" value="InterPro"/>
</dbReference>
<gene>
    <name evidence="4" type="ORF">HK099_001370</name>
</gene>
<keyword evidence="2" id="KW-0472">Membrane</keyword>
<feature type="transmembrane region" description="Helical" evidence="2">
    <location>
        <begin position="1079"/>
        <end position="1104"/>
    </location>
</feature>
<dbReference type="Pfam" id="PF00722">
    <property type="entry name" value="Glyco_hydro_16"/>
    <property type="match status" value="1"/>
</dbReference>
<dbReference type="Proteomes" id="UP001211065">
    <property type="component" value="Unassembled WGS sequence"/>
</dbReference>
<dbReference type="PROSITE" id="PS51762">
    <property type="entry name" value="GH16_2"/>
    <property type="match status" value="1"/>
</dbReference>
<dbReference type="SUPFAM" id="SSF49899">
    <property type="entry name" value="Concanavalin A-like lectins/glucanases"/>
    <property type="match status" value="1"/>
</dbReference>
<feature type="transmembrane region" description="Helical" evidence="2">
    <location>
        <begin position="660"/>
        <end position="684"/>
    </location>
</feature>
<dbReference type="PANTHER" id="PTHR35408">
    <property type="entry name" value="CHROMOSOME 15, WHOLE GENOME SHOTGUN SEQUENCE"/>
    <property type="match status" value="1"/>
</dbReference>
<accession>A0AAD5U3T3</accession>
<feature type="compositionally biased region" description="Basic and acidic residues" evidence="1">
    <location>
        <begin position="23"/>
        <end position="33"/>
    </location>
</feature>
<dbReference type="SUPFAM" id="SSF53448">
    <property type="entry name" value="Nucleotide-diphospho-sugar transferases"/>
    <property type="match status" value="1"/>
</dbReference>
<dbReference type="Gene3D" id="3.90.550.10">
    <property type="entry name" value="Spore Coat Polysaccharide Biosynthesis Protein SpsA, Chain A"/>
    <property type="match status" value="1"/>
</dbReference>
<keyword evidence="2" id="KW-0812">Transmembrane</keyword>
<feature type="transmembrane region" description="Helical" evidence="2">
    <location>
        <begin position="56"/>
        <end position="74"/>
    </location>
</feature>
<dbReference type="InterPro" id="IPR000757">
    <property type="entry name" value="Beta-glucanase-like"/>
</dbReference>
<dbReference type="InterPro" id="IPR057688">
    <property type="entry name" value="DUF7928"/>
</dbReference>
<evidence type="ECO:0000259" key="3">
    <source>
        <dbReference type="PROSITE" id="PS51762"/>
    </source>
</evidence>
<protein>
    <recommendedName>
        <fullName evidence="3">GH16 domain-containing protein</fullName>
    </recommendedName>
</protein>
<evidence type="ECO:0000256" key="1">
    <source>
        <dbReference type="SAM" id="MobiDB-lite"/>
    </source>
</evidence>
<dbReference type="GO" id="GO:0004553">
    <property type="term" value="F:hydrolase activity, hydrolyzing O-glycosyl compounds"/>
    <property type="evidence" value="ECO:0007669"/>
    <property type="project" value="InterPro"/>
</dbReference>
<dbReference type="Gene3D" id="2.60.120.200">
    <property type="match status" value="1"/>
</dbReference>
<organism evidence="4 5">
    <name type="scientific">Clydaea vesicula</name>
    <dbReference type="NCBI Taxonomy" id="447962"/>
    <lineage>
        <taxon>Eukaryota</taxon>
        <taxon>Fungi</taxon>
        <taxon>Fungi incertae sedis</taxon>
        <taxon>Chytridiomycota</taxon>
        <taxon>Chytridiomycota incertae sedis</taxon>
        <taxon>Chytridiomycetes</taxon>
        <taxon>Lobulomycetales</taxon>
        <taxon>Lobulomycetaceae</taxon>
        <taxon>Clydaea</taxon>
    </lineage>
</organism>
<comment type="caution">
    <text evidence="4">The sequence shown here is derived from an EMBL/GenBank/DDBJ whole genome shotgun (WGS) entry which is preliminary data.</text>
</comment>
<evidence type="ECO:0000313" key="5">
    <source>
        <dbReference type="Proteomes" id="UP001211065"/>
    </source>
</evidence>
<name>A0AAD5U3T3_9FUNG</name>
<keyword evidence="2" id="KW-1133">Transmembrane helix</keyword>
<feature type="region of interest" description="Disordered" evidence="1">
    <location>
        <begin position="1"/>
        <end position="33"/>
    </location>
</feature>
<dbReference type="InterPro" id="IPR013320">
    <property type="entry name" value="ConA-like_dom_sf"/>
</dbReference>
<feature type="compositionally biased region" description="Low complexity" evidence="1">
    <location>
        <begin position="1"/>
        <end position="15"/>
    </location>
</feature>
<dbReference type="Pfam" id="PF25550">
    <property type="entry name" value="DUF7928"/>
    <property type="match status" value="1"/>
</dbReference>
<evidence type="ECO:0000313" key="4">
    <source>
        <dbReference type="EMBL" id="KAJ3223235.1"/>
    </source>
</evidence>
<dbReference type="CDD" id="cd08024">
    <property type="entry name" value="GH16_CCF"/>
    <property type="match status" value="1"/>
</dbReference>
<reference evidence="4" key="1">
    <citation type="submission" date="2020-05" db="EMBL/GenBank/DDBJ databases">
        <title>Phylogenomic resolution of chytrid fungi.</title>
        <authorList>
            <person name="Stajich J.E."/>
            <person name="Amses K."/>
            <person name="Simmons R."/>
            <person name="Seto K."/>
            <person name="Myers J."/>
            <person name="Bonds A."/>
            <person name="Quandt C.A."/>
            <person name="Barry K."/>
            <person name="Liu P."/>
            <person name="Grigoriev I."/>
            <person name="Longcore J.E."/>
            <person name="James T.Y."/>
        </authorList>
    </citation>
    <scope>NUCLEOTIDE SEQUENCE</scope>
    <source>
        <strain evidence="4">JEL0476</strain>
    </source>
</reference>
<feature type="transmembrane region" description="Helical" evidence="2">
    <location>
        <begin position="617"/>
        <end position="640"/>
    </location>
</feature>
<dbReference type="EMBL" id="JADGJW010000138">
    <property type="protein sequence ID" value="KAJ3223235.1"/>
    <property type="molecule type" value="Genomic_DNA"/>
</dbReference>
<feature type="domain" description="GH16" evidence="3">
    <location>
        <begin position="72"/>
        <end position="424"/>
    </location>
</feature>
<feature type="transmembrane region" description="Helical" evidence="2">
    <location>
        <begin position="1124"/>
        <end position="1147"/>
    </location>
</feature>
<evidence type="ECO:0000256" key="2">
    <source>
        <dbReference type="SAM" id="Phobius"/>
    </source>
</evidence>
<dbReference type="InterPro" id="IPR029044">
    <property type="entry name" value="Nucleotide-diphossugar_trans"/>
</dbReference>
<dbReference type="AlphaFoldDB" id="A0AAD5U3T3"/>
<keyword evidence="5" id="KW-1185">Reference proteome</keyword>
<feature type="transmembrane region" description="Helical" evidence="2">
    <location>
        <begin position="1044"/>
        <end position="1067"/>
    </location>
</feature>
<proteinExistence type="predicted"/>
<dbReference type="Pfam" id="PF13632">
    <property type="entry name" value="Glyco_trans_2_3"/>
    <property type="match status" value="1"/>
</dbReference>
<sequence length="1156" mass="132362">MNETSSLSSQSSIRSTATMQNRRKVESKENEEKRRLEMRKWRQERQNDPALRWLKLMPLFGIIPSIVIVGIIIWRGIADLPKNNFCLKFQDDFDTFNLDIWKHEIQVGGFGNGEFDMTVNSRENSYVKDGILHLVPTLTSEKIGEKQIFNNFTVNLIGQGCTGDTFEKCVRTSNSTNSSVIPPIQSVRINTKNTVSLKYGKVEIRAKMPKGDWIWPAIWMLPKDSKYGPWPLSGEIDIMESRGNSRGYVLGGNEKFSSGLHWGPNPGLDRYLMTTTQYSKRLSSYSEDFHTFGLEWTEKYILTWVDSPTRVVAYTAFDKPFFKRGYFPQYFGFNMSTVVDPWSQTGNPATPFDEEFFLVLNVAVGGTNGYFLDGSNGKPWVDKAPSAESDFIKAKDTWLPTWDKNPDNRGMSIDWIKVWDKYLNMDSSSLELRNLRSRRKSINVIPYRYQLMLDRLYTQCVSEGVIPKDDTESCVVLKTDSNKYAIYPSNRDNELVNLLSGFNVEVAILVKSLNTEAILDLIPIGNDYVELLDNSTVQVLPSLSMLHRARKHQWGSLFRQEGVLVIWSEHVDDIIEKTIKYEKSIFDIVAQGLDQAIDLTYKEFDVEKISLEKKRPYVFVTSIISTLAMSLMVILFGLGAKTLVIVSMIDNYWQRLCLMLLLPLQLLFTSFVPVACVSSIFQIVGPIKQISQNSVYYSGKPPKRSEDLQLAHITIQIAVYTEGLHSVIDPTIKSLKAAMSTYERQGGTSNIFINDDGMQVISKEDALERQDYYRNHSIGWVSRPKHNKIMENGEKFIRAGRFKKASNLNYCLRVAKSIDDGIKFDGLTYEESFINAVKSEVGCQAGGEITIGDIILQLDADTRVPEDCFLDAVSEMNESPEVAILQHQAAPMLVAFNYWENGIAHFTKMIYFAIRYICGSGETSPFVGHNAFLRWSAMNEVVFQNEQGQYCYWSESHVSEDFDMSLRLQVNGFIVRYITYCGDGFQEGVSLTVDDEVKRWQKYAYGCSELMFHPLKYWLTRGPFTKLFRNFIFSNMNLYSKFNILGYIGSYYAIGAAWIMTLINYWITGYFMEELDAYYLISFNVLVTTLFVFTFLSTLAFTIFRYRTSSTTFFAGLWENVSWLPFYAVFFSGISYHVSVALVSHLVGYDMQWSVC</sequence>
<dbReference type="InterPro" id="IPR001173">
    <property type="entry name" value="Glyco_trans_2-like"/>
</dbReference>